<accession>A0A915JGM0</accession>
<sequence length="124" mass="13925">MQINELDDQWRKFLHRNGAPKKRPKVIVINGGKSSFDCGNLCVKTQYLNIIDDKTVLTNPPPDNRIEPSSTLDFNELKLRPHSCTLLPGGPPRIEIDLEPRMVNLEEQGGSESTISSMSKRPIS</sequence>
<dbReference type="AlphaFoldDB" id="A0A915JGM0"/>
<evidence type="ECO:0000256" key="1">
    <source>
        <dbReference type="SAM" id="MobiDB-lite"/>
    </source>
</evidence>
<dbReference type="WBParaSite" id="nRc.2.0.1.t24843-RA">
    <property type="protein sequence ID" value="nRc.2.0.1.t24843-RA"/>
    <property type="gene ID" value="nRc.2.0.1.g24843"/>
</dbReference>
<keyword evidence="2" id="KW-1185">Reference proteome</keyword>
<feature type="region of interest" description="Disordered" evidence="1">
    <location>
        <begin position="105"/>
        <end position="124"/>
    </location>
</feature>
<dbReference type="Proteomes" id="UP000887565">
    <property type="component" value="Unplaced"/>
</dbReference>
<name>A0A915JGM0_ROMCU</name>
<feature type="compositionally biased region" description="Polar residues" evidence="1">
    <location>
        <begin position="110"/>
        <end position="124"/>
    </location>
</feature>
<protein>
    <submittedName>
        <fullName evidence="3">Uncharacterized protein</fullName>
    </submittedName>
</protein>
<evidence type="ECO:0000313" key="3">
    <source>
        <dbReference type="WBParaSite" id="nRc.2.0.1.t24843-RA"/>
    </source>
</evidence>
<evidence type="ECO:0000313" key="2">
    <source>
        <dbReference type="Proteomes" id="UP000887565"/>
    </source>
</evidence>
<organism evidence="2 3">
    <name type="scientific">Romanomermis culicivorax</name>
    <name type="common">Nematode worm</name>
    <dbReference type="NCBI Taxonomy" id="13658"/>
    <lineage>
        <taxon>Eukaryota</taxon>
        <taxon>Metazoa</taxon>
        <taxon>Ecdysozoa</taxon>
        <taxon>Nematoda</taxon>
        <taxon>Enoplea</taxon>
        <taxon>Dorylaimia</taxon>
        <taxon>Mermithida</taxon>
        <taxon>Mermithoidea</taxon>
        <taxon>Mermithidae</taxon>
        <taxon>Romanomermis</taxon>
    </lineage>
</organism>
<reference evidence="3" key="1">
    <citation type="submission" date="2022-11" db="UniProtKB">
        <authorList>
            <consortium name="WormBaseParasite"/>
        </authorList>
    </citation>
    <scope>IDENTIFICATION</scope>
</reference>
<proteinExistence type="predicted"/>